<organism evidence="1">
    <name type="scientific">Glycine soja</name>
    <name type="common">Wild soybean</name>
    <dbReference type="NCBI Taxonomy" id="3848"/>
    <lineage>
        <taxon>Eukaryota</taxon>
        <taxon>Viridiplantae</taxon>
        <taxon>Streptophyta</taxon>
        <taxon>Embryophyta</taxon>
        <taxon>Tracheophyta</taxon>
        <taxon>Spermatophyta</taxon>
        <taxon>Magnoliopsida</taxon>
        <taxon>eudicotyledons</taxon>
        <taxon>Gunneridae</taxon>
        <taxon>Pentapetalae</taxon>
        <taxon>rosids</taxon>
        <taxon>fabids</taxon>
        <taxon>Fabales</taxon>
        <taxon>Fabaceae</taxon>
        <taxon>Papilionoideae</taxon>
        <taxon>50 kb inversion clade</taxon>
        <taxon>NPAAA clade</taxon>
        <taxon>indigoferoid/millettioid clade</taxon>
        <taxon>Phaseoleae</taxon>
        <taxon>Glycine</taxon>
        <taxon>Glycine subgen. Soja</taxon>
    </lineage>
</organism>
<accession>A0A0B2QCW5</accession>
<protein>
    <submittedName>
        <fullName evidence="1">Uncharacterized protein</fullName>
    </submittedName>
</protein>
<sequence>MEGLTRENGNVIDTIFKHVDEYLKANIFDKDQLLVTQLYRDDNLVVDSMPVEILNDLRESARLMVAAGLKKDIYLATSHRIDGFHFWKSLDIYPASARTGIEAFRFDKSLGILRDLLNLTYCVKEQAIARLHRITLDVLNYSEMMYHDWRSSWNKILNLLKLDIDDELEPNVAAELMKNELRSFSEL</sequence>
<name>A0A0B2QCW5_GLYSO</name>
<dbReference type="EMBL" id="KN660222">
    <property type="protein sequence ID" value="KHN17804.1"/>
    <property type="molecule type" value="Genomic_DNA"/>
</dbReference>
<proteinExistence type="predicted"/>
<evidence type="ECO:0000313" key="1">
    <source>
        <dbReference type="EMBL" id="KHN17804.1"/>
    </source>
</evidence>
<gene>
    <name evidence="1" type="ORF">glysoja_029112</name>
</gene>
<dbReference type="Proteomes" id="UP000053555">
    <property type="component" value="Unassembled WGS sequence"/>
</dbReference>
<dbReference type="AlphaFoldDB" id="A0A0B2QCW5"/>
<reference evidence="1" key="1">
    <citation type="submission" date="2014-07" db="EMBL/GenBank/DDBJ databases">
        <title>Identification of a novel salt tolerance gene in wild soybean by whole-genome sequencing.</title>
        <authorList>
            <person name="Lam H.-M."/>
            <person name="Qi X."/>
            <person name="Li M.-W."/>
            <person name="Liu X."/>
            <person name="Xie M."/>
            <person name="Ni M."/>
            <person name="Xu X."/>
        </authorList>
    </citation>
    <scope>NUCLEOTIDE SEQUENCE [LARGE SCALE GENOMIC DNA]</scope>
    <source>
        <tissue evidence="1">Root</tissue>
    </source>
</reference>